<dbReference type="EMBL" id="JAPFFF010000004">
    <property type="protein sequence ID" value="KAK8891547.1"/>
    <property type="molecule type" value="Genomic_DNA"/>
</dbReference>
<reference evidence="1 2" key="1">
    <citation type="submission" date="2024-04" db="EMBL/GenBank/DDBJ databases">
        <title>Tritrichomonas musculus Genome.</title>
        <authorList>
            <person name="Alves-Ferreira E."/>
            <person name="Grigg M."/>
            <person name="Lorenzi H."/>
            <person name="Galac M."/>
        </authorList>
    </citation>
    <scope>NUCLEOTIDE SEQUENCE [LARGE SCALE GENOMIC DNA]</scope>
    <source>
        <strain evidence="1 2">EAF2021</strain>
    </source>
</reference>
<comment type="caution">
    <text evidence="1">The sequence shown here is derived from an EMBL/GenBank/DDBJ whole genome shotgun (WGS) entry which is preliminary data.</text>
</comment>
<sequence length="407" mass="47344">MESKEDSSLFCFCVFHHQPFQRGIEGVEEASIIDQLIYKYPSSLSDRSVEDFISAIISLYTYTTLTLQERNLDFLAWSKSKVAIRTIKNQEDKSILFFVLRLPEQYSNSSIIKTIDYLKNGIFFAIGPEKILLIPELKAYLTKHGNKICSIFNSLSNLNPIPFSFINMSNCEWHRSSIASVLTQVHIMQNFPDIWGISCFVDNLLLVSHTDIDIIRHFNFVEDSKKVTVYLTKSDRSKLIDYPRSIAEIPELEMIESLLLKFQFKNVVFYLLSNPKITEETLKNVEQILNQIISEVSVVFHDETKLHYPKNTLFYNRLLEMLRCSGKTTKEFQKNCVFAHDMFNRHSELKDIVLKNSIEFFVGMNIVNLENFSSINENPKLSLIDMFDETIKANPELFRLLQSFNLQ</sequence>
<dbReference type="Proteomes" id="UP001470230">
    <property type="component" value="Unassembled WGS sequence"/>
</dbReference>
<organism evidence="1 2">
    <name type="scientific">Tritrichomonas musculus</name>
    <dbReference type="NCBI Taxonomy" id="1915356"/>
    <lineage>
        <taxon>Eukaryota</taxon>
        <taxon>Metamonada</taxon>
        <taxon>Parabasalia</taxon>
        <taxon>Tritrichomonadida</taxon>
        <taxon>Tritrichomonadidae</taxon>
        <taxon>Tritrichomonas</taxon>
    </lineage>
</organism>
<proteinExistence type="predicted"/>
<evidence type="ECO:0000313" key="2">
    <source>
        <dbReference type="Proteomes" id="UP001470230"/>
    </source>
</evidence>
<evidence type="ECO:0000313" key="1">
    <source>
        <dbReference type="EMBL" id="KAK8891547.1"/>
    </source>
</evidence>
<protein>
    <submittedName>
        <fullName evidence="1">Uncharacterized protein</fullName>
    </submittedName>
</protein>
<gene>
    <name evidence="1" type="ORF">M9Y10_028760</name>
</gene>
<name>A0ABR2KK82_9EUKA</name>
<keyword evidence="2" id="KW-1185">Reference proteome</keyword>
<accession>A0ABR2KK82</accession>